<sequence length="480" mass="53760">MVAVRRSSARFRKPEKKEEDSPSDQGLEEIEKMLEDENDTDDGDSLVEMENEGAESSSSGDEDSDSDESEEEIEEMEEKEGDGETNDVLVNETDAAESDVGVEEDNMIGFEGEKCTFDLRNLLAINSHQVNTSALYKTKIKTAGKCTIDMTKGLNYANEGHLFDLATDGCAQLISGLWELETEKTDAGPLAILPGNFEIKIPRELPPPVPKQETKWEKFAKEKRIPLNQEKRSRKVWDESTQSWMYRTGFEKANNSNKEWPIMEVGGNDDPFEDPWERVRDAKRTKVDKNTENRMRNQEKAGFLTKGTTTRTMKAQKEVRKLGREGGNKDKKIPAGVPVDLRSNKVSGNVQSKNRGMELTKLALTATQRSTASLGKFDKMREGEPQRKKAMAGLERRKFVSATDNKVVQSEANKSMKVLGNVLKGGGKQKENAIRRGEFAQGETAYDYDYNDGLGASSFKKKKGRAGIGKMKKITKKRAK</sequence>
<evidence type="ECO:0000256" key="3">
    <source>
        <dbReference type="ARBA" id="ARBA00022517"/>
    </source>
</evidence>
<dbReference type="AlphaFoldDB" id="A0A7S2RMI1"/>
<evidence type="ECO:0000256" key="4">
    <source>
        <dbReference type="ARBA" id="ARBA00023242"/>
    </source>
</evidence>
<dbReference type="InterPro" id="IPR007023">
    <property type="entry name" value="Ribosom_reg"/>
</dbReference>
<feature type="region of interest" description="Disordered" evidence="6">
    <location>
        <begin position="460"/>
        <end position="480"/>
    </location>
</feature>
<reference evidence="7" key="1">
    <citation type="submission" date="2021-01" db="EMBL/GenBank/DDBJ databases">
        <authorList>
            <person name="Corre E."/>
            <person name="Pelletier E."/>
            <person name="Niang G."/>
            <person name="Scheremetjew M."/>
            <person name="Finn R."/>
            <person name="Kale V."/>
            <person name="Holt S."/>
            <person name="Cochrane G."/>
            <person name="Meng A."/>
            <person name="Brown T."/>
            <person name="Cohen L."/>
        </authorList>
    </citation>
    <scope>NUCLEOTIDE SEQUENCE</scope>
    <source>
        <strain evidence="7">CCMP1452</strain>
    </source>
</reference>
<dbReference type="Pfam" id="PF04939">
    <property type="entry name" value="RRS1"/>
    <property type="match status" value="1"/>
</dbReference>
<evidence type="ECO:0000256" key="2">
    <source>
        <dbReference type="ARBA" id="ARBA00010077"/>
    </source>
</evidence>
<keyword evidence="4 5" id="KW-0539">Nucleus</keyword>
<protein>
    <recommendedName>
        <fullName evidence="5">Ribosome biogenesis regulatory protein</fullName>
    </recommendedName>
</protein>
<dbReference type="EMBL" id="HBHI01015316">
    <property type="protein sequence ID" value="CAD9674375.1"/>
    <property type="molecule type" value="Transcribed_RNA"/>
</dbReference>
<proteinExistence type="inferred from homology"/>
<comment type="similarity">
    <text evidence="2 5">Belongs to the RRS1 family.</text>
</comment>
<name>A0A7S2RMI1_9STRA</name>
<dbReference type="GO" id="GO:0042254">
    <property type="term" value="P:ribosome biogenesis"/>
    <property type="evidence" value="ECO:0007669"/>
    <property type="project" value="UniProtKB-KW"/>
</dbReference>
<gene>
    <name evidence="7" type="ORF">EANT1437_LOCUS7831</name>
</gene>
<comment type="subcellular location">
    <subcellularLocation>
        <location evidence="1 5">Nucleus</location>
    </subcellularLocation>
</comment>
<organism evidence="7">
    <name type="scientific">Eucampia antarctica</name>
    <dbReference type="NCBI Taxonomy" id="49252"/>
    <lineage>
        <taxon>Eukaryota</taxon>
        <taxon>Sar</taxon>
        <taxon>Stramenopiles</taxon>
        <taxon>Ochrophyta</taxon>
        <taxon>Bacillariophyta</taxon>
        <taxon>Mediophyceae</taxon>
        <taxon>Biddulphiophycidae</taxon>
        <taxon>Hemiaulales</taxon>
        <taxon>Hemiaulaceae</taxon>
        <taxon>Eucampia</taxon>
    </lineage>
</organism>
<keyword evidence="3 5" id="KW-0690">Ribosome biogenesis</keyword>
<feature type="region of interest" description="Disordered" evidence="6">
    <location>
        <begin position="1"/>
        <end position="87"/>
    </location>
</feature>
<evidence type="ECO:0000313" key="7">
    <source>
        <dbReference type="EMBL" id="CAD9674375.1"/>
    </source>
</evidence>
<evidence type="ECO:0000256" key="6">
    <source>
        <dbReference type="SAM" id="MobiDB-lite"/>
    </source>
</evidence>
<dbReference type="GO" id="GO:0005634">
    <property type="term" value="C:nucleus"/>
    <property type="evidence" value="ECO:0007669"/>
    <property type="project" value="UniProtKB-SubCell"/>
</dbReference>
<accession>A0A7S2RMI1</accession>
<feature type="compositionally biased region" description="Acidic residues" evidence="6">
    <location>
        <begin position="36"/>
        <end position="53"/>
    </location>
</feature>
<evidence type="ECO:0000256" key="1">
    <source>
        <dbReference type="ARBA" id="ARBA00004123"/>
    </source>
</evidence>
<feature type="compositionally biased region" description="Acidic residues" evidence="6">
    <location>
        <begin position="60"/>
        <end position="85"/>
    </location>
</feature>
<comment type="function">
    <text evidence="5">Involved in ribosomal large subunit assembly.</text>
</comment>
<evidence type="ECO:0000256" key="5">
    <source>
        <dbReference type="RuleBase" id="RU364132"/>
    </source>
</evidence>